<comment type="caution">
    <text evidence="2">The sequence shown here is derived from an EMBL/GenBank/DDBJ whole genome shotgun (WGS) entry which is preliminary data.</text>
</comment>
<protein>
    <submittedName>
        <fullName evidence="2">Uncharacterized protein</fullName>
    </submittedName>
</protein>
<gene>
    <name evidence="2" type="ORF">HMPREF0762_01240</name>
</gene>
<dbReference type="HOGENOM" id="CLU_3030018_0_0_11"/>
<reference evidence="2" key="1">
    <citation type="submission" date="2009-10" db="EMBL/GenBank/DDBJ databases">
        <authorList>
            <person name="Weinstock G."/>
            <person name="Sodergren E."/>
            <person name="Clifton S."/>
            <person name="Fulton L."/>
            <person name="Fulton B."/>
            <person name="Courtney L."/>
            <person name="Fronick C."/>
            <person name="Harrison M."/>
            <person name="Strong C."/>
            <person name="Farmer C."/>
            <person name="Delahaunty K."/>
            <person name="Markovic C."/>
            <person name="Hall O."/>
            <person name="Minx P."/>
            <person name="Tomlinson C."/>
            <person name="Mitreva M."/>
            <person name="Nelson J."/>
            <person name="Hou S."/>
            <person name="Wollam A."/>
            <person name="Pepin K.H."/>
            <person name="Johnson M."/>
            <person name="Bhonagiri V."/>
            <person name="Nash W.E."/>
            <person name="Warren W."/>
            <person name="Chinwalla A."/>
            <person name="Mardis E.R."/>
            <person name="Wilson R.K."/>
        </authorList>
    </citation>
    <scope>NUCLEOTIDE SEQUENCE [LARGE SCALE GENOMIC DNA]</scope>
    <source>
        <strain evidence="2">ATCC 700122</strain>
    </source>
</reference>
<evidence type="ECO:0000313" key="2">
    <source>
        <dbReference type="EMBL" id="EEZ61163.1"/>
    </source>
</evidence>
<feature type="region of interest" description="Disordered" evidence="1">
    <location>
        <begin position="1"/>
        <end position="55"/>
    </location>
</feature>
<feature type="compositionally biased region" description="Basic and acidic residues" evidence="1">
    <location>
        <begin position="1"/>
        <end position="15"/>
    </location>
</feature>
<dbReference type="AlphaFoldDB" id="D0WHJ9"/>
<dbReference type="Proteomes" id="UP000006001">
    <property type="component" value="Unassembled WGS sequence"/>
</dbReference>
<keyword evidence="3" id="KW-1185">Reference proteome</keyword>
<dbReference type="STRING" id="649764.HMPREF0762_01240"/>
<sequence>MHVRKDAGRKGRTAEGRSGFRRCEPGTQDNILRTAADADELSGPARMGAIPPHGP</sequence>
<proteinExistence type="predicted"/>
<dbReference type="EMBL" id="ACUX02000007">
    <property type="protein sequence ID" value="EEZ61163.1"/>
    <property type="molecule type" value="Genomic_DNA"/>
</dbReference>
<evidence type="ECO:0000313" key="3">
    <source>
        <dbReference type="Proteomes" id="UP000006001"/>
    </source>
</evidence>
<evidence type="ECO:0000256" key="1">
    <source>
        <dbReference type="SAM" id="MobiDB-lite"/>
    </source>
</evidence>
<organism evidence="2 3">
    <name type="scientific">Slackia exigua (strain ATCC 700122 / DSM 15923 / CIP 105133 / JCM 11022 / KCTC 5966 / S-7)</name>
    <dbReference type="NCBI Taxonomy" id="649764"/>
    <lineage>
        <taxon>Bacteria</taxon>
        <taxon>Bacillati</taxon>
        <taxon>Actinomycetota</taxon>
        <taxon>Coriobacteriia</taxon>
        <taxon>Eggerthellales</taxon>
        <taxon>Eggerthellaceae</taxon>
        <taxon>Slackia</taxon>
    </lineage>
</organism>
<name>D0WHJ9_SLAES</name>
<accession>D0WHJ9</accession>